<keyword evidence="4" id="KW-0472">Membrane</keyword>
<evidence type="ECO:0000256" key="2">
    <source>
        <dbReference type="ARBA" id="ARBA00022729"/>
    </source>
</evidence>
<dbReference type="Gene3D" id="3.80.10.10">
    <property type="entry name" value="Ribonuclease Inhibitor"/>
    <property type="match status" value="3"/>
</dbReference>
<dbReference type="OrthoDB" id="6363818at2759"/>
<evidence type="ECO:0000313" key="9">
    <source>
        <dbReference type="Proteomes" id="UP000663891"/>
    </source>
</evidence>
<dbReference type="InterPro" id="IPR032675">
    <property type="entry name" value="LRR_dom_sf"/>
</dbReference>
<comment type="caution">
    <text evidence="7">The sequence shown here is derived from an EMBL/GenBank/DDBJ whole genome shotgun (WGS) entry which is preliminary data.</text>
</comment>
<reference evidence="7" key="1">
    <citation type="submission" date="2021-02" db="EMBL/GenBank/DDBJ databases">
        <authorList>
            <person name="Nowell W R."/>
        </authorList>
    </citation>
    <scope>NUCLEOTIDE SEQUENCE</scope>
</reference>
<dbReference type="InterPro" id="IPR003591">
    <property type="entry name" value="Leu-rich_rpt_typical-subtyp"/>
</dbReference>
<dbReference type="SMART" id="SM00082">
    <property type="entry name" value="LRRCT"/>
    <property type="match status" value="1"/>
</dbReference>
<keyword evidence="3" id="KW-0677">Repeat</keyword>
<feature type="chain" id="PRO_5035604422" description="LRRCT domain-containing protein" evidence="5">
    <location>
        <begin position="17"/>
        <end position="784"/>
    </location>
</feature>
<dbReference type="InterPro" id="IPR000483">
    <property type="entry name" value="Cys-rich_flank_reg_C"/>
</dbReference>
<keyword evidence="1" id="KW-0433">Leucine-rich repeat</keyword>
<name>A0A815DRV7_9BILA</name>
<feature type="transmembrane region" description="Helical" evidence="4">
    <location>
        <begin position="663"/>
        <end position="687"/>
    </location>
</feature>
<accession>A0A815DRV7</accession>
<organism evidence="7 9">
    <name type="scientific">Adineta steineri</name>
    <dbReference type="NCBI Taxonomy" id="433720"/>
    <lineage>
        <taxon>Eukaryota</taxon>
        <taxon>Metazoa</taxon>
        <taxon>Spiralia</taxon>
        <taxon>Gnathifera</taxon>
        <taxon>Rotifera</taxon>
        <taxon>Eurotatoria</taxon>
        <taxon>Bdelloidea</taxon>
        <taxon>Adinetida</taxon>
        <taxon>Adinetidae</taxon>
        <taxon>Adineta</taxon>
    </lineage>
</organism>
<keyword evidence="4" id="KW-1133">Transmembrane helix</keyword>
<evidence type="ECO:0000256" key="4">
    <source>
        <dbReference type="SAM" id="Phobius"/>
    </source>
</evidence>
<dbReference type="PANTHER" id="PTHR24369">
    <property type="entry name" value="ANTIGEN BSP, PUTATIVE-RELATED"/>
    <property type="match status" value="1"/>
</dbReference>
<dbReference type="SMART" id="SM00369">
    <property type="entry name" value="LRR_TYP"/>
    <property type="match status" value="10"/>
</dbReference>
<dbReference type="SUPFAM" id="SSF52058">
    <property type="entry name" value="L domain-like"/>
    <property type="match status" value="1"/>
</dbReference>
<dbReference type="EMBL" id="CAJNON010000530">
    <property type="protein sequence ID" value="CAF1305224.1"/>
    <property type="molecule type" value="Genomic_DNA"/>
</dbReference>
<gene>
    <name evidence="8" type="ORF">OKA104_LOCUS28349</name>
    <name evidence="7" type="ORF">VCS650_LOCUS31277</name>
</gene>
<dbReference type="AlphaFoldDB" id="A0A815DRV7"/>
<dbReference type="Proteomes" id="UP000663891">
    <property type="component" value="Unassembled WGS sequence"/>
</dbReference>
<dbReference type="InterPro" id="IPR050541">
    <property type="entry name" value="LRR_TM_domain-containing"/>
</dbReference>
<feature type="domain" description="LRRCT" evidence="6">
    <location>
        <begin position="484"/>
        <end position="537"/>
    </location>
</feature>
<evidence type="ECO:0000313" key="7">
    <source>
        <dbReference type="EMBL" id="CAF1305224.1"/>
    </source>
</evidence>
<evidence type="ECO:0000256" key="1">
    <source>
        <dbReference type="ARBA" id="ARBA00022614"/>
    </source>
</evidence>
<keyword evidence="4" id="KW-0812">Transmembrane</keyword>
<sequence>MPLRIFLIFFLTPVYAINLLDLCQSGIRDDGSNYVHCARKSLSEIPHFSSHRLFNLAFDELILSDNAITHIDANAFNGLRIKRLIMSGNRLKSIDKNAFRELENYLEQLTLEFDPTIVDTIPEAIQTNLANIRSLTLTGLNLRTLPSNIFEQMKKLEILSLKSCNLQSIDYDAFHSIEKQLRYLYLDYNQLDNRISNILNRLITLETLSLSHNHINQYELKLINKNLRYLDLSYNGLGKLFLTNMKNLQILNVQNNLLTSEQIIGTIPNQLKELILDFNSIRMFNENFLLENNLLETLSLQSNDFLLNNSTTFQHLNKLKRLNLARNNIKIIPKGKHSLEDRQFFSGLFNFTGSLEHLNMDRNPLLSLAIDTFSGIESSLRNISCQSCSLTSDSLPAFSRLINLERFKLQSNLFTEIKPDTFFSSMPKLIAIDLQRNQLKQISSEFPITLRELELGNNYLTNLPFNNKTFQQISQLITLDLSSNPLQCDCHIKSLYHWLLTHFQTELVPYVQWICAQPKELSGKQLGSLLENQLLCEDIPTTTTITTTSIELTTEHQNLPLFNVWLKDSEIAILEWSYILSPLKLIVYENGYKLPILDLNSTDNYFLLEKLKSSTNYTLCLESNQQILCRNLLTPIKSEQKILSLSSSSKFIEKPSFINDIQYLITGIACGIIVVLVILLLVIVFLMKQREKFHHNSSKTIATDSYYQTTGSDTTQIGGSCSLDERSTQQSNISPMFYYCRSTPISNCCQEQQPYHFYHEIPFTTSSNHLNPPPPCLCRPPITI</sequence>
<dbReference type="Proteomes" id="UP000663881">
    <property type="component" value="Unassembled WGS sequence"/>
</dbReference>
<evidence type="ECO:0000259" key="6">
    <source>
        <dbReference type="SMART" id="SM00082"/>
    </source>
</evidence>
<dbReference type="Pfam" id="PF00560">
    <property type="entry name" value="LRR_1"/>
    <property type="match status" value="1"/>
</dbReference>
<keyword evidence="2 5" id="KW-0732">Signal</keyword>
<evidence type="ECO:0000313" key="8">
    <source>
        <dbReference type="EMBL" id="CAF3975447.1"/>
    </source>
</evidence>
<dbReference type="EMBL" id="CAJOAY010002733">
    <property type="protein sequence ID" value="CAF3975447.1"/>
    <property type="molecule type" value="Genomic_DNA"/>
</dbReference>
<dbReference type="PANTHER" id="PTHR24369:SF213">
    <property type="entry name" value="INSULIN LIKE GROWTH FACTOR BINDING PROTEIN ACID LABILE SUBUNIT"/>
    <property type="match status" value="1"/>
</dbReference>
<proteinExistence type="predicted"/>
<feature type="signal peptide" evidence="5">
    <location>
        <begin position="1"/>
        <end position="16"/>
    </location>
</feature>
<dbReference type="GO" id="GO:0005886">
    <property type="term" value="C:plasma membrane"/>
    <property type="evidence" value="ECO:0007669"/>
    <property type="project" value="TreeGrafter"/>
</dbReference>
<evidence type="ECO:0000256" key="3">
    <source>
        <dbReference type="ARBA" id="ARBA00022737"/>
    </source>
</evidence>
<evidence type="ECO:0000256" key="5">
    <source>
        <dbReference type="SAM" id="SignalP"/>
    </source>
</evidence>
<protein>
    <recommendedName>
        <fullName evidence="6">LRRCT domain-containing protein</fullName>
    </recommendedName>
</protein>
<dbReference type="InterPro" id="IPR001611">
    <property type="entry name" value="Leu-rich_rpt"/>
</dbReference>
<dbReference type="Pfam" id="PF13855">
    <property type="entry name" value="LRR_8"/>
    <property type="match status" value="2"/>
</dbReference>